<gene>
    <name evidence="3" type="ORF">V5799_030026</name>
</gene>
<keyword evidence="4" id="KW-1185">Reference proteome</keyword>
<dbReference type="InterPro" id="IPR042089">
    <property type="entry name" value="Peptidase_M13_dom_2"/>
</dbReference>
<feature type="compositionally biased region" description="Basic residues" evidence="1">
    <location>
        <begin position="47"/>
        <end position="58"/>
    </location>
</feature>
<sequence length="525" mass="57379">MNPYTEKPKNQPRTSAVNAQTETLAKEQPEDPKDDENTSALTSQQKPSRRQRKRGHFPRKPDRSNDVKAGTTELSKTPGSERRKSKVPIGTSSSEGTIEEKPSLTPHLLSPPQGDEATKMPEGSTAVQQRCLKDIASDKQERQNADKEERVEVQDLMASATATNAPQAEEDEGVKAELKEPIETSNTTLKTNANSDQAAGTKESSNKGNADTEIKTGTKAEVSTNEIDGGIVEKLEKNEGTKSVSAVKVVSPQANILGQTGNDASAAPNSATCGEKTRRSGRSLRRRSFIDARFARSISALRDLANSLRTDSAMRVQAASRTSMTLHNLQIRVVLTVSIAVFIVVALTLLFWVAVGPRYSERGVCTSAACAELSDVFKGTLNYSVDPCVDLDAFVCSKGLRRGEGGWPGSRTIVTHLIKEYQLDMVHLFLDGKTEFAASRVVSDFLRECTGSDEAQPSVDTFKDLFELMPLPWPFDPSDVKHVHPLEAVLTLSLKWGIDTWFRAYVHTVNRNGLPALFIQASRPI</sequence>
<evidence type="ECO:0000313" key="4">
    <source>
        <dbReference type="Proteomes" id="UP001321473"/>
    </source>
</evidence>
<organism evidence="3 4">
    <name type="scientific">Amblyomma americanum</name>
    <name type="common">Lone star tick</name>
    <dbReference type="NCBI Taxonomy" id="6943"/>
    <lineage>
        <taxon>Eukaryota</taxon>
        <taxon>Metazoa</taxon>
        <taxon>Ecdysozoa</taxon>
        <taxon>Arthropoda</taxon>
        <taxon>Chelicerata</taxon>
        <taxon>Arachnida</taxon>
        <taxon>Acari</taxon>
        <taxon>Parasitiformes</taxon>
        <taxon>Ixodida</taxon>
        <taxon>Ixodoidea</taxon>
        <taxon>Ixodidae</taxon>
        <taxon>Amblyomminae</taxon>
        <taxon>Amblyomma</taxon>
    </lineage>
</organism>
<comment type="caution">
    <text evidence="3">The sequence shown here is derived from an EMBL/GenBank/DDBJ whole genome shotgun (WGS) entry which is preliminary data.</text>
</comment>
<proteinExistence type="predicted"/>
<protein>
    <recommendedName>
        <fullName evidence="5">Peptidase M13 N-terminal domain-containing protein</fullName>
    </recommendedName>
</protein>
<dbReference type="EMBL" id="JARKHS020012748">
    <property type="protein sequence ID" value="KAK8776629.1"/>
    <property type="molecule type" value="Genomic_DNA"/>
</dbReference>
<dbReference type="Proteomes" id="UP001321473">
    <property type="component" value="Unassembled WGS sequence"/>
</dbReference>
<feature type="compositionally biased region" description="Polar residues" evidence="1">
    <location>
        <begin position="258"/>
        <end position="272"/>
    </location>
</feature>
<feature type="compositionally biased region" description="Polar residues" evidence="1">
    <location>
        <begin position="183"/>
        <end position="209"/>
    </location>
</feature>
<feature type="region of interest" description="Disordered" evidence="1">
    <location>
        <begin position="258"/>
        <end position="280"/>
    </location>
</feature>
<feature type="compositionally biased region" description="Basic and acidic residues" evidence="1">
    <location>
        <begin position="131"/>
        <end position="153"/>
    </location>
</feature>
<dbReference type="Gene3D" id="1.10.1380.10">
    <property type="entry name" value="Neutral endopeptidase , domain2"/>
    <property type="match status" value="1"/>
</dbReference>
<dbReference type="SUPFAM" id="SSF55486">
    <property type="entry name" value="Metalloproteases ('zincins'), catalytic domain"/>
    <property type="match status" value="1"/>
</dbReference>
<evidence type="ECO:0000256" key="1">
    <source>
        <dbReference type="SAM" id="MobiDB-lite"/>
    </source>
</evidence>
<keyword evidence="2" id="KW-0812">Transmembrane</keyword>
<evidence type="ECO:0000256" key="2">
    <source>
        <dbReference type="SAM" id="Phobius"/>
    </source>
</evidence>
<evidence type="ECO:0000313" key="3">
    <source>
        <dbReference type="EMBL" id="KAK8776629.1"/>
    </source>
</evidence>
<keyword evidence="2" id="KW-1133">Transmembrane helix</keyword>
<keyword evidence="2" id="KW-0472">Membrane</keyword>
<dbReference type="GO" id="GO:0006508">
    <property type="term" value="P:proteolysis"/>
    <property type="evidence" value="ECO:0007669"/>
    <property type="project" value="InterPro"/>
</dbReference>
<dbReference type="Gene3D" id="3.40.390.10">
    <property type="entry name" value="Collagenase (Catalytic Domain)"/>
    <property type="match status" value="1"/>
</dbReference>
<dbReference type="AlphaFoldDB" id="A0AAQ4EPF9"/>
<dbReference type="InterPro" id="IPR000718">
    <property type="entry name" value="Peptidase_M13"/>
</dbReference>
<evidence type="ECO:0008006" key="5">
    <source>
        <dbReference type="Google" id="ProtNLM"/>
    </source>
</evidence>
<dbReference type="GO" id="GO:0004222">
    <property type="term" value="F:metalloendopeptidase activity"/>
    <property type="evidence" value="ECO:0007669"/>
    <property type="project" value="InterPro"/>
</dbReference>
<dbReference type="InterPro" id="IPR024079">
    <property type="entry name" value="MetalloPept_cat_dom_sf"/>
</dbReference>
<feature type="region of interest" description="Disordered" evidence="1">
    <location>
        <begin position="1"/>
        <end position="215"/>
    </location>
</feature>
<feature type="compositionally biased region" description="Basic and acidic residues" evidence="1">
    <location>
        <begin position="173"/>
        <end position="182"/>
    </location>
</feature>
<dbReference type="PROSITE" id="PS51885">
    <property type="entry name" value="NEPRILYSIN"/>
    <property type="match status" value="1"/>
</dbReference>
<reference evidence="3 4" key="1">
    <citation type="journal article" date="2023" name="Arcadia Sci">
        <title>De novo assembly of a long-read Amblyomma americanum tick genome.</title>
        <authorList>
            <person name="Chou S."/>
            <person name="Poskanzer K.E."/>
            <person name="Rollins M."/>
            <person name="Thuy-Boun P.S."/>
        </authorList>
    </citation>
    <scope>NUCLEOTIDE SEQUENCE [LARGE SCALE GENOMIC DNA]</scope>
    <source>
        <strain evidence="3">F_SG_1</strain>
        <tissue evidence="3">Salivary glands</tissue>
    </source>
</reference>
<feature type="compositionally biased region" description="Polar residues" evidence="1">
    <location>
        <begin position="11"/>
        <end position="23"/>
    </location>
</feature>
<feature type="transmembrane region" description="Helical" evidence="2">
    <location>
        <begin position="333"/>
        <end position="355"/>
    </location>
</feature>
<accession>A0AAQ4EPF9</accession>
<name>A0AAQ4EPF9_AMBAM</name>